<evidence type="ECO:0000256" key="3">
    <source>
        <dbReference type="ARBA" id="ARBA00022777"/>
    </source>
</evidence>
<organism evidence="8 9">
    <name type="scientific">Chlorella ohadii</name>
    <dbReference type="NCBI Taxonomy" id="2649997"/>
    <lineage>
        <taxon>Eukaryota</taxon>
        <taxon>Viridiplantae</taxon>
        <taxon>Chlorophyta</taxon>
        <taxon>core chlorophytes</taxon>
        <taxon>Trebouxiophyceae</taxon>
        <taxon>Chlorellales</taxon>
        <taxon>Chlorellaceae</taxon>
        <taxon>Chlorella clade</taxon>
        <taxon>Chlorella</taxon>
    </lineage>
</organism>
<evidence type="ECO:0000256" key="5">
    <source>
        <dbReference type="PROSITE-ProRule" id="PRU10141"/>
    </source>
</evidence>
<dbReference type="Pfam" id="PF00069">
    <property type="entry name" value="Pkinase"/>
    <property type="match status" value="1"/>
</dbReference>
<dbReference type="InterPro" id="IPR007347">
    <property type="entry name" value="SpoVS"/>
</dbReference>
<keyword evidence="3" id="KW-0418">Kinase</keyword>
<keyword evidence="2 5" id="KW-0547">Nucleotide-binding</keyword>
<dbReference type="Gene3D" id="1.10.510.10">
    <property type="entry name" value="Transferase(Phosphotransferase) domain 1"/>
    <property type="match status" value="1"/>
</dbReference>
<dbReference type="SUPFAM" id="SSF56112">
    <property type="entry name" value="Protein kinase-like (PK-like)"/>
    <property type="match status" value="1"/>
</dbReference>
<dbReference type="GO" id="GO:0003676">
    <property type="term" value="F:nucleic acid binding"/>
    <property type="evidence" value="ECO:0007669"/>
    <property type="project" value="InterPro"/>
</dbReference>
<evidence type="ECO:0000313" key="9">
    <source>
        <dbReference type="Proteomes" id="UP001205105"/>
    </source>
</evidence>
<dbReference type="InterPro" id="IPR017441">
    <property type="entry name" value="Protein_kinase_ATP_BS"/>
</dbReference>
<dbReference type="PANTHER" id="PTHR24347">
    <property type="entry name" value="SERINE/THREONINE-PROTEIN KINASE"/>
    <property type="match status" value="1"/>
</dbReference>
<evidence type="ECO:0000256" key="4">
    <source>
        <dbReference type="ARBA" id="ARBA00022840"/>
    </source>
</evidence>
<dbReference type="Proteomes" id="UP001205105">
    <property type="component" value="Unassembled WGS sequence"/>
</dbReference>
<dbReference type="PROSITE" id="PS50011">
    <property type="entry name" value="PROTEIN_KINASE_DOM"/>
    <property type="match status" value="1"/>
</dbReference>
<dbReference type="Gene3D" id="3.30.110.20">
    <property type="entry name" value="Alba-like domain"/>
    <property type="match status" value="2"/>
</dbReference>
<reference evidence="8" key="1">
    <citation type="submission" date="2020-11" db="EMBL/GenBank/DDBJ databases">
        <title>Chlorella ohadii genome sequencing and assembly.</title>
        <authorList>
            <person name="Murik O."/>
            <person name="Treves H."/>
            <person name="Kedem I."/>
            <person name="Shotland Y."/>
            <person name="Kaplan A."/>
        </authorList>
    </citation>
    <scope>NUCLEOTIDE SEQUENCE</scope>
    <source>
        <strain evidence="8">1</strain>
    </source>
</reference>
<evidence type="ECO:0000256" key="6">
    <source>
        <dbReference type="SAM" id="MobiDB-lite"/>
    </source>
</evidence>
<feature type="domain" description="Protein kinase" evidence="7">
    <location>
        <begin position="40"/>
        <end position="325"/>
    </location>
</feature>
<accession>A0AAD5H8Z1</accession>
<dbReference type="PROSITE" id="PS00108">
    <property type="entry name" value="PROTEIN_KINASE_ST"/>
    <property type="match status" value="1"/>
</dbReference>
<dbReference type="SMART" id="SM00220">
    <property type="entry name" value="S_TKc"/>
    <property type="match status" value="1"/>
</dbReference>
<dbReference type="CDD" id="cd05117">
    <property type="entry name" value="STKc_CAMK"/>
    <property type="match status" value="1"/>
</dbReference>
<dbReference type="FunFam" id="1.10.510.10:FF:000571">
    <property type="entry name" value="Maternal embryonic leucine zipper kinase"/>
    <property type="match status" value="1"/>
</dbReference>
<comment type="caution">
    <text evidence="8">The sequence shown here is derived from an EMBL/GenBank/DDBJ whole genome shotgun (WGS) entry which is preliminary data.</text>
</comment>
<dbReference type="InterPro" id="IPR011009">
    <property type="entry name" value="Kinase-like_dom_sf"/>
</dbReference>
<keyword evidence="9" id="KW-1185">Reference proteome</keyword>
<dbReference type="GO" id="GO:0004672">
    <property type="term" value="F:protein kinase activity"/>
    <property type="evidence" value="ECO:0007669"/>
    <property type="project" value="InterPro"/>
</dbReference>
<sequence>MGCAGSTPAKPKPAAASTEEVAYPEDGKKLRRDATLEQEYDLGGQLGEGGYSRVKLATHRESGQQYAVKIIPLPKPGQSVNKYLSNRGAIMKEIDALLDLDHPNVVGLKEYFVQNNRVYLIMELLQGGELLDSVLEQGHYSEADARTVFRQVILAIQYLHSQGIVHRDLKLDNLLLVTPGNISNVKIVDFGFARKEHAGSAGRLNNMQTVCGTPGYIAPEVIRGIMQPSGDPVKEGCEDPNHHYGPPCDLWSAGIVLYMLLSGMPPFYDKSEPRLLRSIMSGKFSFKDPVWEPVSAEAKDLIRKLLVVDPAQRLTCEQVLEHPWMQASGGAEHLPRTAARIQDAIMRRRSSSRLTLQQRISEAIDASRSVTPTEDASLVDFIKISSKEEPRHYSAKIAWNARNNSHMPLLATGAPAINCAIKAVAIARRLLEEDSLELFVQPAFRDRSMANSLALYVTSKSKRATEGLIQNPSELTAGKTSKPTVVAGAISNRAREGGCPNITGIGPEAVCNAIMAVCHARLYLEQDHLDIRVIPSFQEVEKEDRNGEKHTMTAVKLQASMAGGQAGGIGLDKSTAGSLHCWYES</sequence>
<dbReference type="InterPro" id="IPR000719">
    <property type="entry name" value="Prot_kinase_dom"/>
</dbReference>
<dbReference type="PROSITE" id="PS00107">
    <property type="entry name" value="PROTEIN_KINASE_ATP"/>
    <property type="match status" value="1"/>
</dbReference>
<dbReference type="InterPro" id="IPR008271">
    <property type="entry name" value="Ser/Thr_kinase_AS"/>
</dbReference>
<keyword evidence="1" id="KW-0808">Transferase</keyword>
<dbReference type="EMBL" id="JADXDR010000011">
    <property type="protein sequence ID" value="KAI7845928.1"/>
    <property type="molecule type" value="Genomic_DNA"/>
</dbReference>
<dbReference type="AlphaFoldDB" id="A0AAD5H8Z1"/>
<dbReference type="Gene3D" id="3.30.200.20">
    <property type="entry name" value="Phosphorylase Kinase, domain 1"/>
    <property type="match status" value="1"/>
</dbReference>
<gene>
    <name evidence="8" type="ORF">COHA_000474</name>
</gene>
<protein>
    <recommendedName>
        <fullName evidence="7">Protein kinase domain-containing protein</fullName>
    </recommendedName>
</protein>
<feature type="binding site" evidence="5">
    <location>
        <position position="69"/>
    </location>
    <ligand>
        <name>ATP</name>
        <dbReference type="ChEBI" id="CHEBI:30616"/>
    </ligand>
</feature>
<feature type="region of interest" description="Disordered" evidence="6">
    <location>
        <begin position="1"/>
        <end position="30"/>
    </location>
</feature>
<dbReference type="Pfam" id="PF04232">
    <property type="entry name" value="SpoVS"/>
    <property type="match status" value="2"/>
</dbReference>
<dbReference type="InterPro" id="IPR036882">
    <property type="entry name" value="Alba-like_dom_sf"/>
</dbReference>
<dbReference type="GO" id="GO:0005524">
    <property type="term" value="F:ATP binding"/>
    <property type="evidence" value="ECO:0007669"/>
    <property type="project" value="UniProtKB-UniRule"/>
</dbReference>
<proteinExistence type="predicted"/>
<evidence type="ECO:0000259" key="7">
    <source>
        <dbReference type="PROSITE" id="PS50011"/>
    </source>
</evidence>
<evidence type="ECO:0000256" key="2">
    <source>
        <dbReference type="ARBA" id="ARBA00022741"/>
    </source>
</evidence>
<keyword evidence="4 5" id="KW-0067">ATP-binding</keyword>
<evidence type="ECO:0000256" key="1">
    <source>
        <dbReference type="ARBA" id="ARBA00022679"/>
    </source>
</evidence>
<evidence type="ECO:0000313" key="8">
    <source>
        <dbReference type="EMBL" id="KAI7845928.1"/>
    </source>
</evidence>
<name>A0AAD5H8Z1_9CHLO</name>